<evidence type="ECO:0000313" key="3">
    <source>
        <dbReference type="Proteomes" id="UP000003419"/>
    </source>
</evidence>
<dbReference type="Gene3D" id="3.20.80.10">
    <property type="entry name" value="Regulatory factor, effector binding domain"/>
    <property type="match status" value="1"/>
</dbReference>
<comment type="caution">
    <text evidence="2">The sequence shown here is derived from an EMBL/GenBank/DDBJ whole genome shotgun (WGS) entry which is preliminary data.</text>
</comment>
<evidence type="ECO:0000259" key="1">
    <source>
        <dbReference type="Pfam" id="PF06445"/>
    </source>
</evidence>
<evidence type="ECO:0000313" key="2">
    <source>
        <dbReference type="EMBL" id="EEI66398.1"/>
    </source>
</evidence>
<reference evidence="2 3" key="1">
    <citation type="submission" date="2009-01" db="EMBL/GenBank/DDBJ databases">
        <authorList>
            <person name="Qin X."/>
            <person name="Bachman B."/>
            <person name="Battles P."/>
            <person name="Bell A."/>
            <person name="Bess C."/>
            <person name="Bickham C."/>
            <person name="Chaboub L."/>
            <person name="Chen D."/>
            <person name="Coyle M."/>
            <person name="Deiros D.R."/>
            <person name="Dinh H."/>
            <person name="Forbes L."/>
            <person name="Fowler G."/>
            <person name="Francisco L."/>
            <person name="Fu Q."/>
            <person name="Gubbala S."/>
            <person name="Hale W."/>
            <person name="Han Y."/>
            <person name="Hemphill L."/>
            <person name="Highlander S.K."/>
            <person name="Hirani K."/>
            <person name="Hogues M."/>
            <person name="Jackson L."/>
            <person name="Jakkamsetti A."/>
            <person name="Javaid M."/>
            <person name="Jiang H."/>
            <person name="Korchina V."/>
            <person name="Kovar C."/>
            <person name="Lara F."/>
            <person name="Lee S."/>
            <person name="Mata R."/>
            <person name="Mathew T."/>
            <person name="Moen C."/>
            <person name="Morales K."/>
            <person name="Munidasa M."/>
            <person name="Nazareth L."/>
            <person name="Ngo R."/>
            <person name="Nguyen L."/>
            <person name="Okwuonu G."/>
            <person name="Ongeri F."/>
            <person name="Patil S."/>
            <person name="Petrosino J."/>
            <person name="Pham C."/>
            <person name="Pham P."/>
            <person name="Pu L.-L."/>
            <person name="Puazo M."/>
            <person name="Raj R."/>
            <person name="Reid J."/>
            <person name="Rouhana J."/>
            <person name="Saada N."/>
            <person name="Shang Y."/>
            <person name="Simmons D."/>
            <person name="Thornton R."/>
            <person name="Warren J."/>
            <person name="Weissenberger G."/>
            <person name="Zhang J."/>
            <person name="Zhang L."/>
            <person name="Zhou C."/>
            <person name="Zhu D."/>
            <person name="Muzny D."/>
            <person name="Worley K."/>
            <person name="Gibbs R."/>
        </authorList>
    </citation>
    <scope>NUCLEOTIDE SEQUENCE [LARGE SCALE GENOMIC DNA]</scope>
    <source>
        <strain evidence="2 3">CF48-3A</strain>
    </source>
</reference>
<dbReference type="InterPro" id="IPR011256">
    <property type="entry name" value="Reg_factor_effector_dom_sf"/>
</dbReference>
<feature type="domain" description="GyrI-like small molecule binding" evidence="1">
    <location>
        <begin position="16"/>
        <end position="148"/>
    </location>
</feature>
<accession>A0A8D9S0A9</accession>
<dbReference type="Pfam" id="PF06445">
    <property type="entry name" value="GyrI-like"/>
    <property type="match status" value="1"/>
</dbReference>
<name>A0A8D9S0A9_LIMRT</name>
<dbReference type="SUPFAM" id="SSF55136">
    <property type="entry name" value="Probable bacterial effector-binding domain"/>
    <property type="match status" value="1"/>
</dbReference>
<feature type="non-terminal residue" evidence="2">
    <location>
        <position position="150"/>
    </location>
</feature>
<proteinExistence type="predicted"/>
<dbReference type="AlphaFoldDB" id="A0A8D9S0A9"/>
<organism evidence="2 3">
    <name type="scientific">Limosilactobacillus reuteri CF48-3A</name>
    <dbReference type="NCBI Taxonomy" id="525341"/>
    <lineage>
        <taxon>Bacteria</taxon>
        <taxon>Bacillati</taxon>
        <taxon>Bacillota</taxon>
        <taxon>Bacilli</taxon>
        <taxon>Lactobacillales</taxon>
        <taxon>Lactobacillaceae</taxon>
        <taxon>Limosilactobacillus</taxon>
    </lineage>
</organism>
<gene>
    <name evidence="2" type="ORF">HMPREF0534_0284</name>
</gene>
<sequence>MSKKGTYQIPDYFDFVVPPLEGLWWQDGITGIDYAHKEKFNFIAMIRLPDFVTQDVFDWAIQKASERKQLDLHNVEFLSMQEGLYVQALHIGSYDDEPATIEKIHKFIEEQGLQVDINDDRYHHEIYLSDPRRTKVENLKTVLRIPVKNN</sequence>
<protein>
    <recommendedName>
        <fullName evidence="1">GyrI-like small molecule binding domain-containing protein</fullName>
    </recommendedName>
</protein>
<dbReference type="EMBL" id="ACHG01000025">
    <property type="protein sequence ID" value="EEI66398.1"/>
    <property type="molecule type" value="Genomic_DNA"/>
</dbReference>
<dbReference type="InterPro" id="IPR029442">
    <property type="entry name" value="GyrI-like"/>
</dbReference>
<dbReference type="Proteomes" id="UP000003419">
    <property type="component" value="Unassembled WGS sequence"/>
</dbReference>